<dbReference type="AlphaFoldDB" id="A0AAW8F2Q6"/>
<name>A0AAW8F2Q6_9MICO</name>
<dbReference type="Proteomes" id="UP001244427">
    <property type="component" value="Unassembled WGS sequence"/>
</dbReference>
<protein>
    <submittedName>
        <fullName evidence="1">Uncharacterized protein</fullName>
    </submittedName>
</protein>
<proteinExistence type="predicted"/>
<evidence type="ECO:0000313" key="1">
    <source>
        <dbReference type="EMBL" id="MDQ0649512.1"/>
    </source>
</evidence>
<comment type="caution">
    <text evidence="1">The sequence shown here is derived from an EMBL/GenBank/DDBJ whole genome shotgun (WGS) entry which is preliminary data.</text>
</comment>
<dbReference type="RefSeq" id="WP_307298916.1">
    <property type="nucleotide sequence ID" value="NZ_JAUSXV010000001.1"/>
</dbReference>
<reference evidence="1 2" key="1">
    <citation type="submission" date="2023-07" db="EMBL/GenBank/DDBJ databases">
        <title>Comparative genomics of wheat-associated soil bacteria to identify genetic determinants of phenazine resistance.</title>
        <authorList>
            <person name="Mouncey N."/>
        </authorList>
    </citation>
    <scope>NUCLEOTIDE SEQUENCE [LARGE SCALE GENOMIC DNA]</scope>
    <source>
        <strain evidence="1 2">W4I9-1</strain>
    </source>
</reference>
<keyword evidence="2" id="KW-1185">Reference proteome</keyword>
<dbReference type="EMBL" id="JAUSXV010000001">
    <property type="protein sequence ID" value="MDQ0649512.1"/>
    <property type="molecule type" value="Genomic_DNA"/>
</dbReference>
<accession>A0AAW8F2Q6</accession>
<gene>
    <name evidence="1" type="ORF">QFZ53_003708</name>
</gene>
<sequence length="330" mass="36265">MAKRSDVPRTVQFWRLVDARDDSLVAEVDWDTVLRHLYGERRTFGIDGREHAGTIVPVNVPHEWSDFIGVADVPDAQAPENEELTHGVVIAAGKDYVPNQEDVGSGAQKPMGLDGDNWSPVDNLFVWHLPFGNMIGVLAESTSSSKAGKYADWLTRATRELYDDDPGFAWAARPVIDMARANLIRKAHGLRSFVYAGEMGEAVNEASGAKAIFVGPNRKRPTAIRIEVKASLVRGKSAPHEDEQVLLDWFNDTFGSLDGEVSKAQVSLPASEDAPASEVDLLHHRLTRKVRVPLALGTTRAFRSTSAVGAIVEAFGIDRAELLKLRYNKD</sequence>
<evidence type="ECO:0000313" key="2">
    <source>
        <dbReference type="Proteomes" id="UP001244427"/>
    </source>
</evidence>
<organism evidence="1 2">
    <name type="scientific">Microbacterium natoriense</name>
    <dbReference type="NCBI Taxonomy" id="284570"/>
    <lineage>
        <taxon>Bacteria</taxon>
        <taxon>Bacillati</taxon>
        <taxon>Actinomycetota</taxon>
        <taxon>Actinomycetes</taxon>
        <taxon>Micrococcales</taxon>
        <taxon>Microbacteriaceae</taxon>
        <taxon>Microbacterium</taxon>
    </lineage>
</organism>